<feature type="transmembrane region" description="Helical" evidence="2">
    <location>
        <begin position="575"/>
        <end position="596"/>
    </location>
</feature>
<feature type="transmembrane region" description="Helical" evidence="2">
    <location>
        <begin position="1006"/>
        <end position="1025"/>
    </location>
</feature>
<dbReference type="PANTHER" id="PTHR32063">
    <property type="match status" value="1"/>
</dbReference>
<keyword evidence="2" id="KW-1133">Transmembrane helix</keyword>
<dbReference type="SUPFAM" id="SSF82866">
    <property type="entry name" value="Multidrug efflux transporter AcrB transmembrane domain"/>
    <property type="match status" value="2"/>
</dbReference>
<feature type="transmembrane region" description="Helical" evidence="2">
    <location>
        <begin position="344"/>
        <end position="363"/>
    </location>
</feature>
<dbReference type="AlphaFoldDB" id="A0A956RMU1"/>
<dbReference type="PRINTS" id="PR00702">
    <property type="entry name" value="ACRIFLAVINRP"/>
</dbReference>
<organism evidence="3 4">
    <name type="scientific">Eiseniibacteriota bacterium</name>
    <dbReference type="NCBI Taxonomy" id="2212470"/>
    <lineage>
        <taxon>Bacteria</taxon>
        <taxon>Candidatus Eiseniibacteriota</taxon>
    </lineage>
</organism>
<sequence>MRSLVALAVRRRVTVLMAMLAVAAFGVVGYQRLALDLLPDISYPSLTIQTDLADTAPLEIENLVTRPIEEAVGVLRGLQSIHSVSRSGVSEITLEFDWDSDMDVLSMDLRDALDRLTLPEGTESPIVLRFDPSLDPVMRLAFTGDGSLTELRRIADRKLKQDLESVKGVAAAQIKGGEEEEIQIEIDQERLAALGIPLDRVRSIVAASNVNLPGGLLDSEQTSLMIRLVNEYQSVEEIGSLIVSQSSGLGTASATTGENATGLVRLRDVATVRRGTKEREEITRFGGKECVEIAIYKEGDANTVSAARRVRQEIAQLEDELPPGHHIDVLFDQSRFIERALQEVRGAALIGGILAILVLFFFLRDLRSTLIIATSIPLSLVATFIAMYKLDISLNIMSLGGLTLGIGMLVDNSIVVLESIFRRRSEGLSLAKAAIEGTTEVGAAVVASTLTTVAVFLPIVFVEGIAGQLFGDMSLTVTASLLASLIVAITVIPMLASVERNRAASKTGGVGSANRTEHSGTARTAAESAPQPSDVAAKRRSRWARAWRGSAPQADSGAPLGALAQRYDDLVRGAIARRAVVLVVAFGLFGLTLLTVPKLPTELIPSINEGEFFFEVQMPDGTPLPATDRVLQRMEQAASQEGDVASYYSTVGSRLVSGGLSLNNQAENLGQLNIVMKDRGDEVSLERTTRTLRESFAGIPDLEIKSGKPTYFSLKTPIEVIVFGENLDDLRDYSVELQQRVSGVPGLVDVRSSLEAGSPELRIHFDRDRLAAMGLDMRSLSETLRDRVHGNVPTRFKEEDRQLDIRVRNREEDRASVADIRNLVVPGPNGEPVRLLTVADITEDRGPAEIHRLQQQRAAVITANLEGRSLGGAVADVEAAIANDPPPRGLSVEIGGQSQEMQVSFGSLRFAIGLAIFLVYLVMAATFESLLHPFLVLCTIPLALIGVVAGLFLTSTPVSVIVLIGTIMLVGIVVNNAIVLIDAINQLRRSGMEKLEAVVQAGHIRLRPILMTTSTTVLGLLPMALSVGEGSELRAPLAITVCAGLLFSTILTLVVIPAAYMAVPSTIRAYGDSEEDEPSERTRPIAPSNAPLPASRT</sequence>
<dbReference type="InterPro" id="IPR001036">
    <property type="entry name" value="Acrflvin-R"/>
</dbReference>
<evidence type="ECO:0000256" key="2">
    <source>
        <dbReference type="SAM" id="Phobius"/>
    </source>
</evidence>
<dbReference type="EMBL" id="JAGQHR010000068">
    <property type="protein sequence ID" value="MCA9726791.1"/>
    <property type="molecule type" value="Genomic_DNA"/>
</dbReference>
<dbReference type="Pfam" id="PF00873">
    <property type="entry name" value="ACR_tran"/>
    <property type="match status" value="2"/>
</dbReference>
<name>A0A956RMU1_UNCEI</name>
<reference evidence="3" key="1">
    <citation type="submission" date="2020-04" db="EMBL/GenBank/DDBJ databases">
        <authorList>
            <person name="Zhang T."/>
        </authorList>
    </citation>
    <scope>NUCLEOTIDE SEQUENCE</scope>
    <source>
        <strain evidence="3">HKST-UBA01</strain>
    </source>
</reference>
<dbReference type="Gene3D" id="1.20.1640.10">
    <property type="entry name" value="Multidrug efflux transporter AcrB transmembrane domain"/>
    <property type="match status" value="2"/>
</dbReference>
<keyword evidence="2" id="KW-0472">Membrane</keyword>
<feature type="region of interest" description="Disordered" evidence="1">
    <location>
        <begin position="506"/>
        <end position="536"/>
    </location>
</feature>
<dbReference type="Gene3D" id="3.30.2090.10">
    <property type="entry name" value="Multidrug efflux transporter AcrB TolC docking domain, DN and DC subdomains"/>
    <property type="match status" value="2"/>
</dbReference>
<feature type="transmembrane region" description="Helical" evidence="2">
    <location>
        <begin position="473"/>
        <end position="496"/>
    </location>
</feature>
<feature type="transmembrane region" description="Helical" evidence="2">
    <location>
        <begin position="1037"/>
        <end position="1063"/>
    </location>
</feature>
<feature type="transmembrane region" description="Helical" evidence="2">
    <location>
        <begin position="934"/>
        <end position="954"/>
    </location>
</feature>
<dbReference type="Gene3D" id="3.30.70.1430">
    <property type="entry name" value="Multidrug efflux transporter AcrB pore domain"/>
    <property type="match status" value="2"/>
</dbReference>
<feature type="transmembrane region" description="Helical" evidence="2">
    <location>
        <begin position="960"/>
        <end position="985"/>
    </location>
</feature>
<feature type="transmembrane region" description="Helical" evidence="2">
    <location>
        <begin position="370"/>
        <end position="390"/>
    </location>
</feature>
<reference evidence="3" key="2">
    <citation type="journal article" date="2021" name="Microbiome">
        <title>Successional dynamics and alternative stable states in a saline activated sludge microbial community over 9 years.</title>
        <authorList>
            <person name="Wang Y."/>
            <person name="Ye J."/>
            <person name="Ju F."/>
            <person name="Liu L."/>
            <person name="Boyd J.A."/>
            <person name="Deng Y."/>
            <person name="Parks D.H."/>
            <person name="Jiang X."/>
            <person name="Yin X."/>
            <person name="Woodcroft B.J."/>
            <person name="Tyson G.W."/>
            <person name="Hugenholtz P."/>
            <person name="Polz M.F."/>
            <person name="Zhang T."/>
        </authorList>
    </citation>
    <scope>NUCLEOTIDE SEQUENCE</scope>
    <source>
        <strain evidence="3">HKST-UBA01</strain>
    </source>
</reference>
<feature type="transmembrane region" description="Helical" evidence="2">
    <location>
        <begin position="441"/>
        <end position="461"/>
    </location>
</feature>
<dbReference type="SUPFAM" id="SSF82693">
    <property type="entry name" value="Multidrug efflux transporter AcrB pore domain, PN1, PN2, PC1 and PC2 subdomains"/>
    <property type="match status" value="3"/>
</dbReference>
<dbReference type="PANTHER" id="PTHR32063:SF0">
    <property type="entry name" value="SWARMING MOTILITY PROTEIN SWRC"/>
    <property type="match status" value="1"/>
</dbReference>
<feature type="transmembrane region" description="Helical" evidence="2">
    <location>
        <begin position="396"/>
        <end position="421"/>
    </location>
</feature>
<feature type="region of interest" description="Disordered" evidence="1">
    <location>
        <begin position="1070"/>
        <end position="1097"/>
    </location>
</feature>
<proteinExistence type="predicted"/>
<protein>
    <submittedName>
        <fullName evidence="3">Efflux RND transporter permease subunit</fullName>
    </submittedName>
</protein>
<dbReference type="SUPFAM" id="SSF82714">
    <property type="entry name" value="Multidrug efflux transporter AcrB TolC docking domain, DN and DC subdomains"/>
    <property type="match status" value="2"/>
</dbReference>
<dbReference type="GO" id="GO:0042910">
    <property type="term" value="F:xenobiotic transmembrane transporter activity"/>
    <property type="evidence" value="ECO:0007669"/>
    <property type="project" value="TreeGrafter"/>
</dbReference>
<gene>
    <name evidence="3" type="ORF">KC729_03845</name>
</gene>
<evidence type="ECO:0000313" key="3">
    <source>
        <dbReference type="EMBL" id="MCA9726791.1"/>
    </source>
</evidence>
<dbReference type="InterPro" id="IPR027463">
    <property type="entry name" value="AcrB_DN_DC_subdom"/>
</dbReference>
<evidence type="ECO:0000256" key="1">
    <source>
        <dbReference type="SAM" id="MobiDB-lite"/>
    </source>
</evidence>
<accession>A0A956RMU1</accession>
<dbReference type="Proteomes" id="UP000697710">
    <property type="component" value="Unassembled WGS sequence"/>
</dbReference>
<comment type="caution">
    <text evidence="3">The sequence shown here is derived from an EMBL/GenBank/DDBJ whole genome shotgun (WGS) entry which is preliminary data.</text>
</comment>
<evidence type="ECO:0000313" key="4">
    <source>
        <dbReference type="Proteomes" id="UP000697710"/>
    </source>
</evidence>
<keyword evidence="2" id="KW-0812">Transmembrane</keyword>
<dbReference type="GO" id="GO:0005886">
    <property type="term" value="C:plasma membrane"/>
    <property type="evidence" value="ECO:0007669"/>
    <property type="project" value="TreeGrafter"/>
</dbReference>
<feature type="transmembrane region" description="Helical" evidence="2">
    <location>
        <begin position="908"/>
        <end position="927"/>
    </location>
</feature>
<dbReference type="Gene3D" id="3.30.70.1320">
    <property type="entry name" value="Multidrug efflux transporter AcrB pore domain like"/>
    <property type="match status" value="1"/>
</dbReference>
<dbReference type="Gene3D" id="3.30.70.1440">
    <property type="entry name" value="Multidrug efflux transporter AcrB pore domain"/>
    <property type="match status" value="1"/>
</dbReference>